<dbReference type="InterPro" id="IPR003399">
    <property type="entry name" value="Mce/MlaD"/>
</dbReference>
<dbReference type="PANTHER" id="PTHR33371">
    <property type="entry name" value="INTERMEMBRANE PHOSPHOLIPID TRANSPORT SYSTEM BINDING PROTEIN MLAD-RELATED"/>
    <property type="match status" value="1"/>
</dbReference>
<dbReference type="RefSeq" id="WP_148782409.1">
    <property type="nucleotide sequence ID" value="NZ_VNHU01000004.1"/>
</dbReference>
<evidence type="ECO:0000259" key="2">
    <source>
        <dbReference type="Pfam" id="PF02470"/>
    </source>
</evidence>
<proteinExistence type="predicted"/>
<dbReference type="PANTHER" id="PTHR33371:SF4">
    <property type="entry name" value="INTERMEMBRANE PHOSPHOLIPID TRANSPORT SYSTEM BINDING PROTEIN MLAD"/>
    <property type="match status" value="1"/>
</dbReference>
<evidence type="ECO:0000256" key="1">
    <source>
        <dbReference type="SAM" id="Phobius"/>
    </source>
</evidence>
<sequence>MSGIKNSSSQNFRLGVFVVLGTLILISALYFIGKRQNLFSNTITLYAEFKNLNGLQLGNNVRHAGINVGVVNKILMINDSRIVVGMSIQEDLSQHIKQNAIATIGSDGLVGNMLINIIPQSGDGTIVKSGDTIRTYSRIGADDMLTTLNVTNENAALLTADLLKLTTKILNGKGTLGMLINDSLVAKDLKKTMNNLKLASAQASQVLRETNAAFKTIQSNNSVINTIAFDTVSGTQIKNLLANLDESSMKIKQMSTDLTNYFEQLKDADGVLNYLTNDASVVRSIDSTLFYIKEGTYKFNQSMEALQHNFLLRGYFKKQERLKEKKE</sequence>
<keyword evidence="1" id="KW-0472">Membrane</keyword>
<gene>
    <name evidence="3" type="ORF">BD809_104109</name>
</gene>
<dbReference type="AlphaFoldDB" id="A0A5S5C4E7"/>
<accession>A0A5S5C4E7</accession>
<comment type="caution">
    <text evidence="3">The sequence shown here is derived from an EMBL/GenBank/DDBJ whole genome shotgun (WGS) entry which is preliminary data.</text>
</comment>
<dbReference type="InterPro" id="IPR052336">
    <property type="entry name" value="MlaD_Phospholipid_Transporter"/>
</dbReference>
<name>A0A5S5C4E7_9FLAO</name>
<organism evidence="3 4">
    <name type="scientific">Aquimarina intermedia</name>
    <dbReference type="NCBI Taxonomy" id="350814"/>
    <lineage>
        <taxon>Bacteria</taxon>
        <taxon>Pseudomonadati</taxon>
        <taxon>Bacteroidota</taxon>
        <taxon>Flavobacteriia</taxon>
        <taxon>Flavobacteriales</taxon>
        <taxon>Flavobacteriaceae</taxon>
        <taxon>Aquimarina</taxon>
    </lineage>
</organism>
<evidence type="ECO:0000313" key="3">
    <source>
        <dbReference type="EMBL" id="TYP74291.1"/>
    </source>
</evidence>
<evidence type="ECO:0000313" key="4">
    <source>
        <dbReference type="Proteomes" id="UP000324376"/>
    </source>
</evidence>
<reference evidence="3 4" key="1">
    <citation type="submission" date="2019-07" db="EMBL/GenBank/DDBJ databases">
        <title>Genomic Encyclopedia of Archaeal and Bacterial Type Strains, Phase II (KMG-II): from individual species to whole genera.</title>
        <authorList>
            <person name="Goeker M."/>
        </authorList>
    </citation>
    <scope>NUCLEOTIDE SEQUENCE [LARGE SCALE GENOMIC DNA]</scope>
    <source>
        <strain evidence="3 4">DSM 17527</strain>
    </source>
</reference>
<feature type="transmembrane region" description="Helical" evidence="1">
    <location>
        <begin position="12"/>
        <end position="32"/>
    </location>
</feature>
<feature type="domain" description="Mce/MlaD" evidence="2">
    <location>
        <begin position="42"/>
        <end position="119"/>
    </location>
</feature>
<keyword evidence="4" id="KW-1185">Reference proteome</keyword>
<keyword evidence="1" id="KW-1133">Transmembrane helix</keyword>
<dbReference type="Proteomes" id="UP000324376">
    <property type="component" value="Unassembled WGS sequence"/>
</dbReference>
<keyword evidence="1" id="KW-0812">Transmembrane</keyword>
<dbReference type="Pfam" id="PF02470">
    <property type="entry name" value="MlaD"/>
    <property type="match status" value="1"/>
</dbReference>
<dbReference type="EMBL" id="VNHU01000004">
    <property type="protein sequence ID" value="TYP74291.1"/>
    <property type="molecule type" value="Genomic_DNA"/>
</dbReference>
<dbReference type="OrthoDB" id="9771725at2"/>
<protein>
    <submittedName>
        <fullName evidence="3">Phospholipid/cholesterol/gamma-HCH transport system substrate-binding protein</fullName>
    </submittedName>
</protein>